<accession>A0A426YPT6</accession>
<keyword evidence="4 5" id="KW-0472">Membrane</keyword>
<gene>
    <name evidence="7" type="ORF">B296_00049649</name>
</gene>
<dbReference type="GO" id="GO:0009506">
    <property type="term" value="C:plasmodesma"/>
    <property type="evidence" value="ECO:0007669"/>
    <property type="project" value="TreeGrafter"/>
</dbReference>
<dbReference type="GO" id="GO:0098542">
    <property type="term" value="P:defense response to other organism"/>
    <property type="evidence" value="ECO:0007669"/>
    <property type="project" value="InterPro"/>
</dbReference>
<dbReference type="AlphaFoldDB" id="A0A426YPT6"/>
<organism evidence="7 8">
    <name type="scientific">Ensete ventricosum</name>
    <name type="common">Abyssinian banana</name>
    <name type="synonym">Musa ensete</name>
    <dbReference type="NCBI Taxonomy" id="4639"/>
    <lineage>
        <taxon>Eukaryota</taxon>
        <taxon>Viridiplantae</taxon>
        <taxon>Streptophyta</taxon>
        <taxon>Embryophyta</taxon>
        <taxon>Tracheophyta</taxon>
        <taxon>Spermatophyta</taxon>
        <taxon>Magnoliopsida</taxon>
        <taxon>Liliopsida</taxon>
        <taxon>Zingiberales</taxon>
        <taxon>Musaceae</taxon>
        <taxon>Ensete</taxon>
    </lineage>
</organism>
<keyword evidence="3 5" id="KW-1133">Transmembrane helix</keyword>
<dbReference type="InterPro" id="IPR004864">
    <property type="entry name" value="LEA_2"/>
</dbReference>
<feature type="domain" description="Late embryogenesis abundant protein LEA-2 subgroup" evidence="6">
    <location>
        <begin position="73"/>
        <end position="175"/>
    </location>
</feature>
<proteinExistence type="predicted"/>
<evidence type="ECO:0000313" key="7">
    <source>
        <dbReference type="EMBL" id="RRT53729.1"/>
    </source>
</evidence>
<keyword evidence="2 5" id="KW-0812">Transmembrane</keyword>
<comment type="caution">
    <text evidence="7">The sequence shown here is derived from an EMBL/GenBank/DDBJ whole genome shotgun (WGS) entry which is preliminary data.</text>
</comment>
<evidence type="ECO:0000256" key="2">
    <source>
        <dbReference type="ARBA" id="ARBA00022692"/>
    </source>
</evidence>
<evidence type="ECO:0000259" key="6">
    <source>
        <dbReference type="Pfam" id="PF03168"/>
    </source>
</evidence>
<sequence length="211" mass="22737">MATANDCGNHETSNSVTVKVTLAITITISITVVAYRLLRPAKPCFYIQNVTIYQFNLSSTPDALLSSVMRVSVSSLNPNGHVGLYYDSLDAHAAYMDQRITLPSALSPGFQGHKVVTAWSPYLYGTTVPVSPQLVEALLQEQAAGSMSLHVKFQGKVRWKLAGPISGHYHLAVSCPVSFAIHNMVEDAGVGVSDPAAFRFQSISQCSVVHV</sequence>
<protein>
    <recommendedName>
        <fullName evidence="6">Late embryogenesis abundant protein LEA-2 subgroup domain-containing protein</fullName>
    </recommendedName>
</protein>
<dbReference type="Pfam" id="PF03168">
    <property type="entry name" value="LEA_2"/>
    <property type="match status" value="1"/>
</dbReference>
<dbReference type="PANTHER" id="PTHR31415:SF166">
    <property type="entry name" value="LATE EMBRYOGENESIS ABUNDANT (LEA) HYDROXYPROLINE-RICH GLYCOPROTEIN FAMILY"/>
    <property type="match status" value="1"/>
</dbReference>
<evidence type="ECO:0000256" key="4">
    <source>
        <dbReference type="ARBA" id="ARBA00023136"/>
    </source>
</evidence>
<reference evidence="7 8" key="1">
    <citation type="journal article" date="2014" name="Agronomy (Basel)">
        <title>A Draft Genome Sequence for Ensete ventricosum, the Drought-Tolerant Tree Against Hunger.</title>
        <authorList>
            <person name="Harrison J."/>
            <person name="Moore K.A."/>
            <person name="Paszkiewicz K."/>
            <person name="Jones T."/>
            <person name="Grant M."/>
            <person name="Ambacheew D."/>
            <person name="Muzemil S."/>
            <person name="Studholme D.J."/>
        </authorList>
    </citation>
    <scope>NUCLEOTIDE SEQUENCE [LARGE SCALE GENOMIC DNA]</scope>
</reference>
<name>A0A426YPT6_ENSVE</name>
<comment type="subcellular location">
    <subcellularLocation>
        <location evidence="1">Membrane</location>
        <topology evidence="1">Single-pass membrane protein</topology>
    </subcellularLocation>
</comment>
<dbReference type="PANTHER" id="PTHR31415">
    <property type="entry name" value="OS05G0367900 PROTEIN"/>
    <property type="match status" value="1"/>
</dbReference>
<dbReference type="Proteomes" id="UP000287651">
    <property type="component" value="Unassembled WGS sequence"/>
</dbReference>
<evidence type="ECO:0000256" key="1">
    <source>
        <dbReference type="ARBA" id="ARBA00004167"/>
    </source>
</evidence>
<evidence type="ECO:0000256" key="3">
    <source>
        <dbReference type="ARBA" id="ARBA00022989"/>
    </source>
</evidence>
<dbReference type="GO" id="GO:0005886">
    <property type="term" value="C:plasma membrane"/>
    <property type="evidence" value="ECO:0007669"/>
    <property type="project" value="TreeGrafter"/>
</dbReference>
<feature type="transmembrane region" description="Helical" evidence="5">
    <location>
        <begin position="20"/>
        <end position="38"/>
    </location>
</feature>
<evidence type="ECO:0000313" key="8">
    <source>
        <dbReference type="Proteomes" id="UP000287651"/>
    </source>
</evidence>
<dbReference type="EMBL" id="AMZH03010985">
    <property type="protein sequence ID" value="RRT53729.1"/>
    <property type="molecule type" value="Genomic_DNA"/>
</dbReference>
<dbReference type="InterPro" id="IPR044839">
    <property type="entry name" value="NDR1-like"/>
</dbReference>
<evidence type="ECO:0000256" key="5">
    <source>
        <dbReference type="SAM" id="Phobius"/>
    </source>
</evidence>